<dbReference type="InterPro" id="IPR008271">
    <property type="entry name" value="Ser/Thr_kinase_AS"/>
</dbReference>
<dbReference type="Proteomes" id="UP000009100">
    <property type="component" value="Chromosome 2"/>
</dbReference>
<keyword evidence="6" id="KW-1133">Transmembrane helix</keyword>
<dbReference type="PROSITE" id="PS00108">
    <property type="entry name" value="PROTEIN_KINASE_ST"/>
    <property type="match status" value="1"/>
</dbReference>
<dbReference type="HOGENOM" id="CLU_034273_0_0_6"/>
<dbReference type="InterPro" id="IPR000719">
    <property type="entry name" value="Prot_kinase_dom"/>
</dbReference>
<dbReference type="STRING" id="575788.VS_II1030"/>
<evidence type="ECO:0000256" key="2">
    <source>
        <dbReference type="ARBA" id="ARBA00022679"/>
    </source>
</evidence>
<dbReference type="InterPro" id="IPR036457">
    <property type="entry name" value="PPM-type-like_dom_sf"/>
</dbReference>
<keyword evidence="6" id="KW-0812">Transmembrane</keyword>
<protein>
    <submittedName>
        <fullName evidence="9">Serine-threonine protein kinase</fullName>
    </submittedName>
</protein>
<evidence type="ECO:0000259" key="8">
    <source>
        <dbReference type="PROSITE" id="PS51746"/>
    </source>
</evidence>
<evidence type="ECO:0000256" key="3">
    <source>
        <dbReference type="ARBA" id="ARBA00022741"/>
    </source>
</evidence>
<dbReference type="InterPro" id="IPR011009">
    <property type="entry name" value="Kinase-like_dom_sf"/>
</dbReference>
<dbReference type="SMART" id="SM00332">
    <property type="entry name" value="PP2Cc"/>
    <property type="match status" value="1"/>
</dbReference>
<reference evidence="9 10" key="1">
    <citation type="submission" date="2009-02" db="EMBL/GenBank/DDBJ databases">
        <title>Vibrio splendidus str. LGP32 complete genome.</title>
        <authorList>
            <person name="Mazel D."/>
            <person name="Le Roux F."/>
        </authorList>
    </citation>
    <scope>NUCLEOTIDE SEQUENCE [LARGE SCALE GENOMIC DNA]</scope>
    <source>
        <strain evidence="9 10">LGP32</strain>
    </source>
</reference>
<name>B7VTW7_VIBA3</name>
<dbReference type="SUPFAM" id="SSF56112">
    <property type="entry name" value="Protein kinase-like (PK-like)"/>
    <property type="match status" value="1"/>
</dbReference>
<dbReference type="EMBL" id="FM954973">
    <property type="protein sequence ID" value="CAV26896.1"/>
    <property type="molecule type" value="Genomic_DNA"/>
</dbReference>
<sequence length="611" mass="69150">MSRKREEEQLRRRPVMTISFSQGQVITPESNNQLTLKFGGYSNQGVRDENQDAIIVKHPITRAEQELKGSVACVADGASCSEHGQKASHTSVMQFIDDYYATPQSWSIQRSAQKVLTSLNSWLFNTSVSNIHPAQQVNHNALVSTFSSVILKSNTAHIFHVGDSRIYLLRDGELRQLTRDHTRKNMGQKHYLTRALGMDNQLNVDYQTLPIKKNDCFILTSDGVHEFVSPNTFNEHIDKPGADFEYAAQTICNTALSHNSSDNVSCLLVQISHLPKPSLIEFHEKLAKRAIPPALKLGQSIDNFMVLEVLYAGSRSHVYRVMQKETQTEFVLKVPSVQYHDDPAQLRAFFNEQWAGILLKNKRVMKVYPTPENSQFLYQICEWVEGITLRQWMYDNPKPSLNEVRDILEKITQGIRVLQRADMVHRDLKPENIMLQHDGEIKIIDLGAVLVRGLEEGELADKDDTPLGAVNYIAPETIKHNTATTSSDLFSIAVIGYEMLTGELPYSEMTAQSLKQSRHHQWEYQPITQKRADLPSWVDLVLQKACAESPSERHQVLGDFVADLYTPNQSLVESKAKQPLINRNPIQFWKVLALLLGIVAIVELGLLLNSS</sequence>
<keyword evidence="2" id="KW-0808">Transferase</keyword>
<dbReference type="SMART" id="SM00220">
    <property type="entry name" value="S_TKc"/>
    <property type="match status" value="1"/>
</dbReference>
<keyword evidence="6" id="KW-0472">Membrane</keyword>
<dbReference type="GO" id="GO:0005524">
    <property type="term" value="F:ATP binding"/>
    <property type="evidence" value="ECO:0007669"/>
    <property type="project" value="UniProtKB-KW"/>
</dbReference>
<dbReference type="PROSITE" id="PS51746">
    <property type="entry name" value="PPM_2"/>
    <property type="match status" value="1"/>
</dbReference>
<dbReference type="AlphaFoldDB" id="B7VTW7"/>
<evidence type="ECO:0000313" key="10">
    <source>
        <dbReference type="Proteomes" id="UP000009100"/>
    </source>
</evidence>
<dbReference type="KEGG" id="vsp:VS_II1030"/>
<organism evidence="9 10">
    <name type="scientific">Vibrio atlanticus (strain LGP32)</name>
    <name type="common">Vibrio splendidus (strain Mel32)</name>
    <dbReference type="NCBI Taxonomy" id="575788"/>
    <lineage>
        <taxon>Bacteria</taxon>
        <taxon>Pseudomonadati</taxon>
        <taxon>Pseudomonadota</taxon>
        <taxon>Gammaproteobacteria</taxon>
        <taxon>Vibrionales</taxon>
        <taxon>Vibrionaceae</taxon>
        <taxon>Vibrio</taxon>
    </lineage>
</organism>
<dbReference type="GO" id="GO:0004674">
    <property type="term" value="F:protein serine/threonine kinase activity"/>
    <property type="evidence" value="ECO:0007669"/>
    <property type="project" value="UniProtKB-KW"/>
</dbReference>
<evidence type="ECO:0000256" key="4">
    <source>
        <dbReference type="ARBA" id="ARBA00022777"/>
    </source>
</evidence>
<keyword evidence="4 9" id="KW-0418">Kinase</keyword>
<evidence type="ECO:0000313" key="9">
    <source>
        <dbReference type="EMBL" id="CAV26896.1"/>
    </source>
</evidence>
<dbReference type="CDD" id="cd14014">
    <property type="entry name" value="STKc_PknB_like"/>
    <property type="match status" value="1"/>
</dbReference>
<dbReference type="Pfam" id="PF00069">
    <property type="entry name" value="Pkinase"/>
    <property type="match status" value="1"/>
</dbReference>
<dbReference type="SMART" id="SM00331">
    <property type="entry name" value="PP2C_SIG"/>
    <property type="match status" value="1"/>
</dbReference>
<keyword evidence="5" id="KW-0067">ATP-binding</keyword>
<dbReference type="PANTHER" id="PTHR24351">
    <property type="entry name" value="RIBOSOMAL PROTEIN S6 KINASE"/>
    <property type="match status" value="1"/>
</dbReference>
<dbReference type="eggNOG" id="COG0515">
    <property type="taxonomic scope" value="Bacteria"/>
</dbReference>
<gene>
    <name evidence="9" type="ordered locus">VS_II1030</name>
</gene>
<dbReference type="Pfam" id="PF13672">
    <property type="entry name" value="PP2C_2"/>
    <property type="match status" value="1"/>
</dbReference>
<keyword evidence="3" id="KW-0547">Nucleotide-binding</keyword>
<accession>B7VTW7</accession>
<dbReference type="Gene3D" id="1.10.510.10">
    <property type="entry name" value="Transferase(Phosphotransferase) domain 1"/>
    <property type="match status" value="1"/>
</dbReference>
<feature type="transmembrane region" description="Helical" evidence="6">
    <location>
        <begin position="588"/>
        <end position="608"/>
    </location>
</feature>
<evidence type="ECO:0000256" key="6">
    <source>
        <dbReference type="SAM" id="Phobius"/>
    </source>
</evidence>
<feature type="domain" description="PPM-type phosphatase" evidence="8">
    <location>
        <begin position="37"/>
        <end position="271"/>
    </location>
</feature>
<dbReference type="InterPro" id="IPR001932">
    <property type="entry name" value="PPM-type_phosphatase-like_dom"/>
</dbReference>
<proteinExistence type="predicted"/>
<keyword evidence="1" id="KW-0723">Serine/threonine-protein kinase</keyword>
<dbReference type="SUPFAM" id="SSF81606">
    <property type="entry name" value="PP2C-like"/>
    <property type="match status" value="1"/>
</dbReference>
<evidence type="ECO:0000256" key="5">
    <source>
        <dbReference type="ARBA" id="ARBA00022840"/>
    </source>
</evidence>
<dbReference type="Gene3D" id="3.60.40.10">
    <property type="entry name" value="PPM-type phosphatase domain"/>
    <property type="match status" value="1"/>
</dbReference>
<feature type="domain" description="Protein kinase" evidence="7">
    <location>
        <begin position="304"/>
        <end position="566"/>
    </location>
</feature>
<dbReference type="CDD" id="cd00143">
    <property type="entry name" value="PP2Cc"/>
    <property type="match status" value="1"/>
</dbReference>
<evidence type="ECO:0000259" key="7">
    <source>
        <dbReference type="PROSITE" id="PS50011"/>
    </source>
</evidence>
<evidence type="ECO:0000256" key="1">
    <source>
        <dbReference type="ARBA" id="ARBA00022527"/>
    </source>
</evidence>
<dbReference type="eggNOG" id="COG0631">
    <property type="taxonomic scope" value="Bacteria"/>
</dbReference>
<dbReference type="PROSITE" id="PS50011">
    <property type="entry name" value="PROTEIN_KINASE_DOM"/>
    <property type="match status" value="1"/>
</dbReference>